<feature type="non-terminal residue" evidence="3">
    <location>
        <position position="130"/>
    </location>
</feature>
<comment type="caution">
    <text evidence="3">The sequence shown here is derived from an EMBL/GenBank/DDBJ whole genome shotgun (WGS) entry which is preliminary data.</text>
</comment>
<reference evidence="3" key="1">
    <citation type="submission" date="2022-11" db="EMBL/GenBank/DDBJ databases">
        <authorList>
            <person name="Hyden B.L."/>
            <person name="Feng K."/>
            <person name="Yates T."/>
            <person name="Jawdy S."/>
            <person name="Smart L.B."/>
            <person name="Muchero W."/>
        </authorList>
    </citation>
    <scope>NUCLEOTIDE SEQUENCE</scope>
    <source>
        <tissue evidence="3">Shoot tip</tissue>
    </source>
</reference>
<reference evidence="3" key="2">
    <citation type="journal article" date="2023" name="Int. J. Mol. Sci.">
        <title>De Novo Assembly and Annotation of 11 Diverse Shrub Willow (Salix) Genomes Reveals Novel Gene Organization in Sex-Linked Regions.</title>
        <authorList>
            <person name="Hyden B."/>
            <person name="Feng K."/>
            <person name="Yates T.B."/>
            <person name="Jawdy S."/>
            <person name="Cereghino C."/>
            <person name="Smart L.B."/>
            <person name="Muchero W."/>
        </authorList>
    </citation>
    <scope>NUCLEOTIDE SEQUENCE</scope>
    <source>
        <tissue evidence="3">Shoot tip</tissue>
    </source>
</reference>
<organism evidence="3 4">
    <name type="scientific">Salix purpurea</name>
    <name type="common">Purple osier willow</name>
    <dbReference type="NCBI Taxonomy" id="77065"/>
    <lineage>
        <taxon>Eukaryota</taxon>
        <taxon>Viridiplantae</taxon>
        <taxon>Streptophyta</taxon>
        <taxon>Embryophyta</taxon>
        <taxon>Tracheophyta</taxon>
        <taxon>Spermatophyta</taxon>
        <taxon>Magnoliopsida</taxon>
        <taxon>eudicotyledons</taxon>
        <taxon>Gunneridae</taxon>
        <taxon>Pentapetalae</taxon>
        <taxon>rosids</taxon>
        <taxon>fabids</taxon>
        <taxon>Malpighiales</taxon>
        <taxon>Salicaceae</taxon>
        <taxon>Saliceae</taxon>
        <taxon>Salix</taxon>
    </lineage>
</organism>
<dbReference type="InterPro" id="IPR001360">
    <property type="entry name" value="Glyco_hydro_1"/>
</dbReference>
<evidence type="ECO:0000256" key="2">
    <source>
        <dbReference type="RuleBase" id="RU003690"/>
    </source>
</evidence>
<sequence length="130" mass="14256">MATVQAASFLHFVQTLKSDQCNKLATPFNLTSEGAAYIDGKGPSIWDTFTKQHPEGKISGGVNPLGVRFYNNLINELLANGDHHPISTYLAASQKGIIGITIVTNWFIPKSPKSEEDIKAAYRELDFLFG</sequence>
<evidence type="ECO:0000313" key="4">
    <source>
        <dbReference type="Proteomes" id="UP001151532"/>
    </source>
</evidence>
<dbReference type="Gene3D" id="3.20.20.80">
    <property type="entry name" value="Glycosidases"/>
    <property type="match status" value="2"/>
</dbReference>
<dbReference type="PANTHER" id="PTHR10353">
    <property type="entry name" value="GLYCOSYL HYDROLASE"/>
    <property type="match status" value="1"/>
</dbReference>
<proteinExistence type="inferred from homology"/>
<protein>
    <submittedName>
        <fullName evidence="3">BETA-GLUCOSIDASE 12</fullName>
    </submittedName>
</protein>
<dbReference type="InterPro" id="IPR017853">
    <property type="entry name" value="GH"/>
</dbReference>
<keyword evidence="4" id="KW-1185">Reference proteome</keyword>
<gene>
    <name evidence="3" type="ORF">OIU79_027989</name>
</gene>
<dbReference type="SUPFAM" id="SSF51445">
    <property type="entry name" value="(Trans)glycosidases"/>
    <property type="match status" value="1"/>
</dbReference>
<comment type="similarity">
    <text evidence="1 2">Belongs to the glycosyl hydrolase 1 family.</text>
</comment>
<dbReference type="OrthoDB" id="10620839at2759"/>
<evidence type="ECO:0000256" key="1">
    <source>
        <dbReference type="ARBA" id="ARBA00010838"/>
    </source>
</evidence>
<dbReference type="GO" id="GO:0005975">
    <property type="term" value="P:carbohydrate metabolic process"/>
    <property type="evidence" value="ECO:0007669"/>
    <property type="project" value="InterPro"/>
</dbReference>
<dbReference type="GO" id="GO:0008422">
    <property type="term" value="F:beta-glucosidase activity"/>
    <property type="evidence" value="ECO:0007669"/>
    <property type="project" value="TreeGrafter"/>
</dbReference>
<accession>A0A9Q1A2E2</accession>
<dbReference type="PANTHER" id="PTHR10353:SF297">
    <property type="entry name" value="VICIANIN HYDROLASE-LIKE"/>
    <property type="match status" value="1"/>
</dbReference>
<name>A0A9Q1A2E2_SALPP</name>
<dbReference type="Proteomes" id="UP001151532">
    <property type="component" value="Chromosome 16"/>
</dbReference>
<dbReference type="EMBL" id="JAPFFK010000007">
    <property type="protein sequence ID" value="KAJ6755489.1"/>
    <property type="molecule type" value="Genomic_DNA"/>
</dbReference>
<evidence type="ECO:0000313" key="3">
    <source>
        <dbReference type="EMBL" id="KAJ6755489.1"/>
    </source>
</evidence>
<dbReference type="AlphaFoldDB" id="A0A9Q1A2E2"/>